<accession>A0A914IE75</accession>
<dbReference type="WBParaSite" id="Gr19_v10_g9791.t5">
    <property type="protein sequence ID" value="Gr19_v10_g9791.t5"/>
    <property type="gene ID" value="Gr19_v10_g9791"/>
</dbReference>
<keyword evidence="1" id="KW-1185">Reference proteome</keyword>
<name>A0A914IE75_GLORO</name>
<reference evidence="2" key="1">
    <citation type="submission" date="2022-11" db="UniProtKB">
        <authorList>
            <consortium name="WormBaseParasite"/>
        </authorList>
    </citation>
    <scope>IDENTIFICATION</scope>
</reference>
<dbReference type="Proteomes" id="UP000887572">
    <property type="component" value="Unplaced"/>
</dbReference>
<evidence type="ECO:0000313" key="1">
    <source>
        <dbReference type="Proteomes" id="UP000887572"/>
    </source>
</evidence>
<sequence length="125" mass="13421">MPLSSLLLFQSAIASNANGLLRRPHHCFTDGHQILFIAVQSIRSTSTDTSVFSFCAVHYIYEGEASLKWRVASVCIQPFVLYSIRIPVAHGNSVLALCNSTASASSSTTLLFNNNSCGTANIGVL</sequence>
<protein>
    <submittedName>
        <fullName evidence="2">Secreted protein</fullName>
    </submittedName>
</protein>
<dbReference type="AlphaFoldDB" id="A0A914IE75"/>
<proteinExistence type="predicted"/>
<organism evidence="1 2">
    <name type="scientific">Globodera rostochiensis</name>
    <name type="common">Golden nematode worm</name>
    <name type="synonym">Heterodera rostochiensis</name>
    <dbReference type="NCBI Taxonomy" id="31243"/>
    <lineage>
        <taxon>Eukaryota</taxon>
        <taxon>Metazoa</taxon>
        <taxon>Ecdysozoa</taxon>
        <taxon>Nematoda</taxon>
        <taxon>Chromadorea</taxon>
        <taxon>Rhabditida</taxon>
        <taxon>Tylenchina</taxon>
        <taxon>Tylenchomorpha</taxon>
        <taxon>Tylenchoidea</taxon>
        <taxon>Heteroderidae</taxon>
        <taxon>Heteroderinae</taxon>
        <taxon>Globodera</taxon>
    </lineage>
</organism>
<evidence type="ECO:0000313" key="2">
    <source>
        <dbReference type="WBParaSite" id="Gr19_v10_g9791.t5"/>
    </source>
</evidence>